<dbReference type="Proteomes" id="UP001250214">
    <property type="component" value="Unassembled WGS sequence"/>
</dbReference>
<dbReference type="InterPro" id="IPR008252">
    <property type="entry name" value="Pept_S15_Xpro"/>
</dbReference>
<evidence type="ECO:0000313" key="11">
    <source>
        <dbReference type="EMBL" id="MDS1269573.1"/>
    </source>
</evidence>
<evidence type="ECO:0000259" key="10">
    <source>
        <dbReference type="SMART" id="SM00939"/>
    </source>
</evidence>
<dbReference type="Gene3D" id="3.40.50.1820">
    <property type="entry name" value="alpha/beta hydrolase"/>
    <property type="match status" value="1"/>
</dbReference>
<feature type="compositionally biased region" description="Polar residues" evidence="9">
    <location>
        <begin position="437"/>
        <end position="448"/>
    </location>
</feature>
<dbReference type="RefSeq" id="WP_310911036.1">
    <property type="nucleotide sequence ID" value="NZ_JAVLVT010000001.1"/>
</dbReference>
<sequence length="658" mass="71956">MRSPHRPIGRIASVTTATVLMGTVLMAPARGDTPELTVTDERTQPVFDYADAVYQEVDIETDVDSDGDGNPDTVRLRVLRPGETEHGLQVATIIEPSPYWAGLNPLDFYDVDRDDEDAGTVPPTGPRPKLIPDDHDRTASITARDEPNHLSGYYDNYFLPRGYAVAQLDSLGSNDATGCPTSGGPNETAGVRAAVDWLNGRTTGTDPEGNKVTATDWSTGNAAMTGISYNGTLSIAAATTGVEGLRTIVPQGAISSWYEYFRENGAVRAPAGFQGEDADVLAEAVYTRDDDEICEPVLESITTDQARHTGDYTDFWDERNYRNDVSEISASVFLAHGLTDWNVNADQALRLWQKLGEHEVPRKLWLYQAGHVNPFNLRIEEWLDQLHAWFDHWLYDLDTGIMDHPPVDVQNADLGWTTHETWPVATTQPVRMHLNGASPNADTATGGLTPQPGPGRGPQESFTDEGRTVTADELAAAPESSSGDHALVYLSEELSEDVRISGTPEVSLRAAMNGPSPYLTALLVDYGTDTRATGAVEYDPDEEVCFGDGVPADPGCTIRSYPVTETSEQHIVTRGSLDARNRTSLERGQPVVSDRMYRYSWQLNTQDYVFQEGHRIGVVLLSTDHDFTLRYPPGTDVTVDTNAASITLPIAQGRSVLR</sequence>
<keyword evidence="6" id="KW-0378">Hydrolase</keyword>
<keyword evidence="4" id="KW-0031">Aminopeptidase</keyword>
<dbReference type="Pfam" id="PF02129">
    <property type="entry name" value="Peptidase_S15"/>
    <property type="match status" value="1"/>
</dbReference>
<dbReference type="InterPro" id="IPR008979">
    <property type="entry name" value="Galactose-bd-like_sf"/>
</dbReference>
<comment type="similarity">
    <text evidence="2">Belongs to the peptidase S15 family.</text>
</comment>
<dbReference type="SUPFAM" id="SSF53474">
    <property type="entry name" value="alpha/beta-Hydrolases"/>
    <property type="match status" value="1"/>
</dbReference>
<feature type="region of interest" description="Disordered" evidence="9">
    <location>
        <begin position="435"/>
        <end position="466"/>
    </location>
</feature>
<evidence type="ECO:0000256" key="8">
    <source>
        <dbReference type="ARBA" id="ARBA00030045"/>
    </source>
</evidence>
<dbReference type="Gene3D" id="2.60.120.260">
    <property type="entry name" value="Galactose-binding domain-like"/>
    <property type="match status" value="1"/>
</dbReference>
<keyword evidence="7" id="KW-0720">Serine protease</keyword>
<keyword evidence="12" id="KW-1185">Reference proteome</keyword>
<dbReference type="SUPFAM" id="SSF49785">
    <property type="entry name" value="Galactose-binding domain-like"/>
    <property type="match status" value="1"/>
</dbReference>
<feature type="domain" description="Xaa-Pro dipeptidyl-peptidase C-terminal" evidence="10">
    <location>
        <begin position="387"/>
        <end position="658"/>
    </location>
</feature>
<evidence type="ECO:0000256" key="9">
    <source>
        <dbReference type="SAM" id="MobiDB-lite"/>
    </source>
</evidence>
<feature type="region of interest" description="Disordered" evidence="9">
    <location>
        <begin position="116"/>
        <end position="135"/>
    </location>
</feature>
<dbReference type="InterPro" id="IPR013736">
    <property type="entry name" value="Xaa-Pro_dipept_C"/>
</dbReference>
<protein>
    <recommendedName>
        <fullName evidence="3">Xaa-Pro dipeptidyl-peptidase</fullName>
        <ecNumber evidence="3">3.4.14.11</ecNumber>
    </recommendedName>
    <alternativeName>
        <fullName evidence="8">X-prolyl-dipeptidyl aminopeptidase</fullName>
    </alternativeName>
</protein>
<comment type="caution">
    <text evidence="11">The sequence shown here is derived from an EMBL/GenBank/DDBJ whole genome shotgun (WGS) entry which is preliminary data.</text>
</comment>
<organism evidence="11 12">
    <name type="scientific">Lipingzhangella rawalii</name>
    <dbReference type="NCBI Taxonomy" id="2055835"/>
    <lineage>
        <taxon>Bacteria</taxon>
        <taxon>Bacillati</taxon>
        <taxon>Actinomycetota</taxon>
        <taxon>Actinomycetes</taxon>
        <taxon>Streptosporangiales</taxon>
        <taxon>Nocardiopsidaceae</taxon>
        <taxon>Lipingzhangella</taxon>
    </lineage>
</organism>
<dbReference type="Pfam" id="PF08530">
    <property type="entry name" value="PepX_C"/>
    <property type="match status" value="1"/>
</dbReference>
<dbReference type="NCBIfam" id="NF003780">
    <property type="entry name" value="PRK05371.1-1"/>
    <property type="match status" value="1"/>
</dbReference>
<dbReference type="EC" id="3.4.14.11" evidence="3"/>
<dbReference type="PRINTS" id="PR00923">
    <property type="entry name" value="LACTOPTASE"/>
</dbReference>
<reference evidence="12" key="1">
    <citation type="submission" date="2023-07" db="EMBL/GenBank/DDBJ databases">
        <title>Novel species in the genus Lipingzhangella isolated from Sambhar Salt Lake.</title>
        <authorList>
            <person name="Jiya N."/>
            <person name="Kajale S."/>
            <person name="Sharma A."/>
        </authorList>
    </citation>
    <scope>NUCLEOTIDE SEQUENCE [LARGE SCALE GENOMIC DNA]</scope>
    <source>
        <strain evidence="12">LS1_29</strain>
    </source>
</reference>
<evidence type="ECO:0000256" key="5">
    <source>
        <dbReference type="ARBA" id="ARBA00022670"/>
    </source>
</evidence>
<dbReference type="EMBL" id="JAVLVT010000001">
    <property type="protein sequence ID" value="MDS1269573.1"/>
    <property type="molecule type" value="Genomic_DNA"/>
</dbReference>
<dbReference type="InterPro" id="IPR000383">
    <property type="entry name" value="Xaa-Pro-like_dom"/>
</dbReference>
<dbReference type="Gene3D" id="1.10.246.70">
    <property type="match status" value="1"/>
</dbReference>
<dbReference type="SMART" id="SM00939">
    <property type="entry name" value="PepX_C"/>
    <property type="match status" value="1"/>
</dbReference>
<evidence type="ECO:0000256" key="2">
    <source>
        <dbReference type="ARBA" id="ARBA00010819"/>
    </source>
</evidence>
<gene>
    <name evidence="11" type="ORF">RIF23_04585</name>
</gene>
<dbReference type="InterPro" id="IPR029058">
    <property type="entry name" value="AB_hydrolase_fold"/>
</dbReference>
<evidence type="ECO:0000256" key="3">
    <source>
        <dbReference type="ARBA" id="ARBA00012463"/>
    </source>
</evidence>
<evidence type="ECO:0000256" key="7">
    <source>
        <dbReference type="ARBA" id="ARBA00022825"/>
    </source>
</evidence>
<accession>A0ABU2H2Q4</accession>
<evidence type="ECO:0000256" key="1">
    <source>
        <dbReference type="ARBA" id="ARBA00000123"/>
    </source>
</evidence>
<evidence type="ECO:0000256" key="6">
    <source>
        <dbReference type="ARBA" id="ARBA00022801"/>
    </source>
</evidence>
<comment type="catalytic activity">
    <reaction evidence="1">
        <text>Hydrolyzes Xaa-Pro-|- bonds to release unblocked, N-terminal dipeptides from substrates including Ala-Pro-|-p-nitroanilide and (sequentially) Tyr-Pro-|-Phe-Pro-|-Gly-Pro-|-Ile.</text>
        <dbReference type="EC" id="3.4.14.11"/>
    </reaction>
</comment>
<proteinExistence type="inferred from homology"/>
<evidence type="ECO:0000256" key="4">
    <source>
        <dbReference type="ARBA" id="ARBA00022438"/>
    </source>
</evidence>
<evidence type="ECO:0000313" key="12">
    <source>
        <dbReference type="Proteomes" id="UP001250214"/>
    </source>
</evidence>
<name>A0ABU2H2Q4_9ACTN</name>
<keyword evidence="5" id="KW-0645">Protease</keyword>